<dbReference type="EMBL" id="CP011112">
    <property type="protein sequence ID" value="AKU14931.1"/>
    <property type="molecule type" value="Genomic_DNA"/>
</dbReference>
<evidence type="ECO:0000313" key="1">
    <source>
        <dbReference type="EMBL" id="AKU14931.1"/>
    </source>
</evidence>
<protein>
    <recommendedName>
        <fullName evidence="3">Aminoglycoside phosphotransferase domain-containing protein</fullName>
    </recommendedName>
</protein>
<gene>
    <name evidence="1" type="ORF">VV02_02045</name>
</gene>
<accession>A0A0K1JDZ7</accession>
<sequence length="212" mass="23330">MVIERVLSAAGWSRCGQGDWAVVLVSPSGRLAARVSPFDPVMPYTADLFRRAAATALVPVLHASREFEGGAVYTVMERLHAAEPHEGKAFFRALAARTPEVTDLARAIDVVVERARRELPWFGPLDENPSNVMRRDGGDLVLTDPFYADGPNLYDSLLADPMRVARAIPEEKRRHMFELPLAESGPFDPDARQRMELGLAAADARLGQGRLP</sequence>
<keyword evidence="2" id="KW-1185">Reference proteome</keyword>
<dbReference type="STRING" id="571913.VV02_02045"/>
<name>A0A0K1JDZ7_9MICO</name>
<dbReference type="KEGG" id="lmoi:VV02_02045"/>
<evidence type="ECO:0008006" key="3">
    <source>
        <dbReference type="Google" id="ProtNLM"/>
    </source>
</evidence>
<dbReference type="Proteomes" id="UP000066480">
    <property type="component" value="Chromosome"/>
</dbReference>
<dbReference type="AlphaFoldDB" id="A0A0K1JDZ7"/>
<proteinExistence type="predicted"/>
<reference evidence="1 2" key="1">
    <citation type="submission" date="2015-03" db="EMBL/GenBank/DDBJ databases">
        <title>Luteipulveratus halotolerans sp. nov., a novel actinobacterium (Dermacoccaceae) from Sarawak, Malaysia.</title>
        <authorList>
            <person name="Juboi H."/>
            <person name="Basik A."/>
            <person name="Shamsul S.S."/>
            <person name="Arnold P."/>
            <person name="Schmitt E.K."/>
            <person name="Sanglier J.-J."/>
            <person name="Yeo T."/>
        </authorList>
    </citation>
    <scope>NUCLEOTIDE SEQUENCE [LARGE SCALE GENOMIC DNA]</scope>
    <source>
        <strain evidence="1 2">MN07-A0370</strain>
    </source>
</reference>
<evidence type="ECO:0000313" key="2">
    <source>
        <dbReference type="Proteomes" id="UP000066480"/>
    </source>
</evidence>
<organism evidence="1 2">
    <name type="scientific">Luteipulveratus mongoliensis</name>
    <dbReference type="NCBI Taxonomy" id="571913"/>
    <lineage>
        <taxon>Bacteria</taxon>
        <taxon>Bacillati</taxon>
        <taxon>Actinomycetota</taxon>
        <taxon>Actinomycetes</taxon>
        <taxon>Micrococcales</taxon>
        <taxon>Dermacoccaceae</taxon>
        <taxon>Luteipulveratus</taxon>
    </lineage>
</organism>